<dbReference type="InterPro" id="IPR006500">
    <property type="entry name" value="Helicase_put_C_phage/plasmid"/>
</dbReference>
<dbReference type="InterPro" id="IPR014819">
    <property type="entry name" value="PriCT_2"/>
</dbReference>
<dbReference type="Pfam" id="PF08707">
    <property type="entry name" value="PriCT_2"/>
    <property type="match status" value="1"/>
</dbReference>
<keyword evidence="3" id="KW-0067">ATP-binding</keyword>
<evidence type="ECO:0000313" key="6">
    <source>
        <dbReference type="EMBL" id="QHU04988.1"/>
    </source>
</evidence>
<accession>A0A6C0JMB7</accession>
<evidence type="ECO:0000256" key="1">
    <source>
        <dbReference type="ARBA" id="ARBA00022741"/>
    </source>
</evidence>
<proteinExistence type="predicted"/>
<dbReference type="PANTHER" id="PTHR35372:SF2">
    <property type="entry name" value="SF3 HELICASE DOMAIN-CONTAINING PROTEIN"/>
    <property type="match status" value="1"/>
</dbReference>
<protein>
    <recommendedName>
        <fullName evidence="5">SF3 helicase domain-containing protein</fullName>
    </recommendedName>
</protein>
<dbReference type="InterPro" id="IPR014015">
    <property type="entry name" value="Helicase_SF3_DNA-vir"/>
</dbReference>
<sequence length="987" mass="114362">MESSIIPTVTNYRDINDFLSKHYIQKGSDKPITNTRIGDKDNGIHGGSYHISDAEYPTFLKLYYRDVILTKKKEYLTEKQLSGNGPILVDIDFRHDYEVDERQYTKEHVEDLIDGYLEEIKKTFQLDENTKFPIFVLEKPSVNRLKEEKKTKDGIHMIIGLQADHIVQQLIRQKMLVRAQEMWSDFPKTNTWEDVFDAGISKGHVNWQLYGSRKPQNERYQLTRVFEIEFDPSDEEFMRSEIPIQQFNVEKNMEKLSVRYSNHISLFMKNDFVAKYEQFKTVNRIGQSSNSSHSSLSQSSLSSSSSATMTNAFQNLIHDNSALSRISNKEELNYLLNSFLDSVTESHTEYELKSTYEFVNILPPSYYDDGSYAKWIRVGWVLKNTSPKLLIVWLAFSAKAKNFQFSSIRELCEKWNGFDLRKHGGLTKLSLIHWAKTDAKQEYERVRRKTIDYYVEQTIKSCSAKKDSDRSGCGDFDLANVLYQLYKHEYVCVSVKANIWYQYKNNRWQEIDSGTTLRKSISIQLRDLYNQKTIGLMNTITTDDLADEEQQQQPIREQVQPTQAEEVGKPRSIRILNICQRLANTNDKKNIMTEAKELFYDGSFLAKLDNNQYLLCCKNGVIDFKEKIFRKGQPEDNISMSTCIDYIPLNLAIHQPMMNEINDFMDKLFPEKELCKYMWQHLASTLCGTSANQTFNMYIGVGSNGKSVLVDLMAKVLGDYKGDVPLTLVTDKRGKVGGLAPEIVQLKGKRYAVMQEPSKGDVINEGMMKQLTSGKDPLQGRAPYMPQTISFIPQFKLVVTCNTLMGVKANDHGTWRRIRAVPFKALFTETPIQGDKDKPYQFKLDKYIDEKFDEWKEVFLAMLVKVMFETNGVVTDCDIVMAKSNEYRQSQDYISEFIRDRVARDPAGRVKKMEVNNEFSIWYMANYGGRGPSPKDLHEYMDKEFGRQRNQIWTGVKIRYERDEVDENDDGSENMLDVGEVDDDDLV</sequence>
<evidence type="ECO:0000256" key="2">
    <source>
        <dbReference type="ARBA" id="ARBA00022801"/>
    </source>
</evidence>
<dbReference type="GO" id="GO:0005524">
    <property type="term" value="F:ATP binding"/>
    <property type="evidence" value="ECO:0007669"/>
    <property type="project" value="UniProtKB-KW"/>
</dbReference>
<reference evidence="6" key="1">
    <citation type="journal article" date="2020" name="Nature">
        <title>Giant virus diversity and host interactions through global metagenomics.</title>
        <authorList>
            <person name="Schulz F."/>
            <person name="Roux S."/>
            <person name="Paez-Espino D."/>
            <person name="Jungbluth S."/>
            <person name="Walsh D.A."/>
            <person name="Denef V.J."/>
            <person name="McMahon K.D."/>
            <person name="Konstantinidis K.T."/>
            <person name="Eloe-Fadrosh E.A."/>
            <person name="Kyrpides N.C."/>
            <person name="Woyke T."/>
        </authorList>
    </citation>
    <scope>NUCLEOTIDE SEQUENCE</scope>
    <source>
        <strain evidence="6">GVMAG-M-3300027708-5</strain>
    </source>
</reference>
<feature type="domain" description="SF3 helicase" evidence="5">
    <location>
        <begin position="673"/>
        <end position="836"/>
    </location>
</feature>
<dbReference type="GO" id="GO:0016817">
    <property type="term" value="F:hydrolase activity, acting on acid anhydrides"/>
    <property type="evidence" value="ECO:0007669"/>
    <property type="project" value="InterPro"/>
</dbReference>
<dbReference type="InterPro" id="IPR027417">
    <property type="entry name" value="P-loop_NTPase"/>
</dbReference>
<name>A0A6C0JMB7_9ZZZZ</name>
<dbReference type="AlphaFoldDB" id="A0A6C0JMB7"/>
<keyword evidence="1" id="KW-0547">Nucleotide-binding</keyword>
<dbReference type="PROSITE" id="PS51206">
    <property type="entry name" value="SF3_HELICASE_1"/>
    <property type="match status" value="1"/>
</dbReference>
<dbReference type="EMBL" id="MN740406">
    <property type="protein sequence ID" value="QHU04988.1"/>
    <property type="molecule type" value="Genomic_DNA"/>
</dbReference>
<evidence type="ECO:0000259" key="5">
    <source>
        <dbReference type="PROSITE" id="PS51206"/>
    </source>
</evidence>
<evidence type="ECO:0000256" key="3">
    <source>
        <dbReference type="ARBA" id="ARBA00022840"/>
    </source>
</evidence>
<dbReference type="PANTHER" id="PTHR35372">
    <property type="entry name" value="ATP BINDING PROTEIN-RELATED"/>
    <property type="match status" value="1"/>
</dbReference>
<evidence type="ECO:0000256" key="4">
    <source>
        <dbReference type="SAM" id="MobiDB-lite"/>
    </source>
</evidence>
<dbReference type="InterPro" id="IPR014818">
    <property type="entry name" value="Phage/plasmid_primase_P4_C"/>
</dbReference>
<dbReference type="NCBIfam" id="TIGR01613">
    <property type="entry name" value="primase_Cterm"/>
    <property type="match status" value="1"/>
</dbReference>
<dbReference type="Gene3D" id="3.40.50.300">
    <property type="entry name" value="P-loop containing nucleotide triphosphate hydrolases"/>
    <property type="match status" value="1"/>
</dbReference>
<dbReference type="Pfam" id="PF08706">
    <property type="entry name" value="D5_N"/>
    <property type="match status" value="1"/>
</dbReference>
<organism evidence="6">
    <name type="scientific">viral metagenome</name>
    <dbReference type="NCBI Taxonomy" id="1070528"/>
    <lineage>
        <taxon>unclassified sequences</taxon>
        <taxon>metagenomes</taxon>
        <taxon>organismal metagenomes</taxon>
    </lineage>
</organism>
<feature type="region of interest" description="Disordered" evidence="4">
    <location>
        <begin position="964"/>
        <end position="987"/>
    </location>
</feature>
<dbReference type="Pfam" id="PF23162">
    <property type="entry name" value="AEP_C962R"/>
    <property type="match status" value="1"/>
</dbReference>
<dbReference type="InterPro" id="IPR051620">
    <property type="entry name" value="ORF904-like_C"/>
</dbReference>
<dbReference type="InterPro" id="IPR056443">
    <property type="entry name" value="AEP_C962R"/>
</dbReference>
<keyword evidence="2" id="KW-0378">Hydrolase</keyword>